<keyword evidence="5 8" id="KW-0863">Zinc-finger</keyword>
<dbReference type="GO" id="GO:0008270">
    <property type="term" value="F:zinc ion binding"/>
    <property type="evidence" value="ECO:0007669"/>
    <property type="project" value="UniProtKB-KW"/>
</dbReference>
<dbReference type="SMART" id="SM00336">
    <property type="entry name" value="BBOX"/>
    <property type="match status" value="1"/>
</dbReference>
<comment type="similarity">
    <text evidence="2">Belongs to the CONSTANS family.</text>
</comment>
<evidence type="ECO:0000256" key="8">
    <source>
        <dbReference type="PROSITE-ProRule" id="PRU00024"/>
    </source>
</evidence>
<dbReference type="InterPro" id="IPR000315">
    <property type="entry name" value="Znf_B-box"/>
</dbReference>
<name>A0A6I9RGI4_ELAGV</name>
<organism evidence="12 13">
    <name type="scientific">Elaeis guineensis var. tenera</name>
    <name type="common">Oil palm</name>
    <dbReference type="NCBI Taxonomy" id="51953"/>
    <lineage>
        <taxon>Eukaryota</taxon>
        <taxon>Viridiplantae</taxon>
        <taxon>Streptophyta</taxon>
        <taxon>Embryophyta</taxon>
        <taxon>Tracheophyta</taxon>
        <taxon>Spermatophyta</taxon>
        <taxon>Magnoliopsida</taxon>
        <taxon>Liliopsida</taxon>
        <taxon>Arecaceae</taxon>
        <taxon>Arecoideae</taxon>
        <taxon>Cocoseae</taxon>
        <taxon>Elaeidinae</taxon>
        <taxon>Elaeis</taxon>
    </lineage>
</organism>
<evidence type="ECO:0000256" key="6">
    <source>
        <dbReference type="ARBA" id="ARBA00022833"/>
    </source>
</evidence>
<reference evidence="13" key="1">
    <citation type="submission" date="2025-08" db="UniProtKB">
        <authorList>
            <consortium name="RefSeq"/>
        </authorList>
    </citation>
    <scope>IDENTIFICATION</scope>
</reference>
<sequence>MEPLCEFCWTQRALVYCKSDAARLCLPCDSFIHSANALSRRHLRALICDRCLSQPAAVRCLDDRLSLCQDCDWGSPGCPGPGHRHRRHTVNCYSGCPSLPELSRMWSSVLDIPPVRGKAGGPGMVTIDENNASTCWEPGEDASSVGLPMVGMLGDLEPCAKFDPWMASSSSMMPEIGSMTPCGGEQQGLFHKESNVPKLGCPPFRDLGICDEDELCEGFGTGDRGFSNDNNEMFGCPQNLPRYPFQEAGSDGFLTEKNFSVADSNGHIDHAVEVSSSVQHDCMTLQSSRMVGPAGAVQALNSNPDQLLLNFNGNRNVSLYFPSGNVCPNISLSLSNLTGESSAADYQDCGVSPMFLTGESPWDSNLETGRPQARNEAKMRYNEKKKSRLFGKQIRYASRKARADTRKRVKGRFVKAGEAYDYDPLLARSN</sequence>
<keyword evidence="6" id="KW-0862">Zinc</keyword>
<dbReference type="InParanoid" id="A0A6I9RGI4"/>
<dbReference type="OrthoDB" id="153872at2759"/>
<evidence type="ECO:0000259" key="11">
    <source>
        <dbReference type="PROSITE" id="PS51017"/>
    </source>
</evidence>
<keyword evidence="7 9" id="KW-0539">Nucleus</keyword>
<dbReference type="PANTHER" id="PTHR31717">
    <property type="entry name" value="ZINC FINGER PROTEIN CONSTANS-LIKE 10"/>
    <property type="match status" value="1"/>
</dbReference>
<dbReference type="GeneID" id="105048546"/>
<evidence type="ECO:0000256" key="1">
    <source>
        <dbReference type="ARBA" id="ARBA00004123"/>
    </source>
</evidence>
<dbReference type="KEGG" id="egu:105048546"/>
<dbReference type="CDD" id="cd19821">
    <property type="entry name" value="Bbox1_BBX-like"/>
    <property type="match status" value="1"/>
</dbReference>
<comment type="subcellular location">
    <subcellularLocation>
        <location evidence="1 9">Nucleus</location>
    </subcellularLocation>
</comment>
<dbReference type="GO" id="GO:0005634">
    <property type="term" value="C:nucleus"/>
    <property type="evidence" value="ECO:0007669"/>
    <property type="project" value="UniProtKB-SubCell"/>
</dbReference>
<dbReference type="InterPro" id="IPR049808">
    <property type="entry name" value="CONSTANS-like_Bbox1"/>
</dbReference>
<proteinExistence type="inferred from homology"/>
<evidence type="ECO:0000256" key="9">
    <source>
        <dbReference type="PROSITE-ProRule" id="PRU00357"/>
    </source>
</evidence>
<dbReference type="InterPro" id="IPR010402">
    <property type="entry name" value="CCT_domain"/>
</dbReference>
<evidence type="ECO:0000313" key="13">
    <source>
        <dbReference type="RefSeq" id="XP_010926186.1"/>
    </source>
</evidence>
<feature type="domain" description="CCT" evidence="11">
    <location>
        <begin position="374"/>
        <end position="416"/>
    </location>
</feature>
<dbReference type="PROSITE" id="PS50119">
    <property type="entry name" value="ZF_BBOX"/>
    <property type="match status" value="1"/>
</dbReference>
<evidence type="ECO:0000256" key="3">
    <source>
        <dbReference type="ARBA" id="ARBA00022723"/>
    </source>
</evidence>
<gene>
    <name evidence="13" type="primary">LOC105048546</name>
</gene>
<accession>A0A6I9RGI4</accession>
<evidence type="ECO:0000256" key="7">
    <source>
        <dbReference type="ARBA" id="ARBA00023242"/>
    </source>
</evidence>
<dbReference type="GO" id="GO:0006355">
    <property type="term" value="P:regulation of DNA-templated transcription"/>
    <property type="evidence" value="ECO:0007669"/>
    <property type="project" value="UniProtKB-ARBA"/>
</dbReference>
<keyword evidence="12" id="KW-1185">Reference proteome</keyword>
<dbReference type="Pfam" id="PF06203">
    <property type="entry name" value="CCT"/>
    <property type="match status" value="1"/>
</dbReference>
<evidence type="ECO:0000256" key="5">
    <source>
        <dbReference type="ARBA" id="ARBA00022771"/>
    </source>
</evidence>
<keyword evidence="3" id="KW-0479">Metal-binding</keyword>
<dbReference type="Proteomes" id="UP000504607">
    <property type="component" value="Chromosome 7"/>
</dbReference>
<evidence type="ECO:0000256" key="4">
    <source>
        <dbReference type="ARBA" id="ARBA00022737"/>
    </source>
</evidence>
<dbReference type="RefSeq" id="XP_010926186.1">
    <property type="nucleotide sequence ID" value="XM_010927884.3"/>
</dbReference>
<feature type="domain" description="B box-type" evidence="10">
    <location>
        <begin position="1"/>
        <end position="47"/>
    </location>
</feature>
<dbReference type="PANTHER" id="PTHR31717:SF46">
    <property type="entry name" value="CCT MOTIF FAMILY PROTEIN-RELATED"/>
    <property type="match status" value="1"/>
</dbReference>
<dbReference type="PROSITE" id="PS51017">
    <property type="entry name" value="CCT"/>
    <property type="match status" value="1"/>
</dbReference>
<evidence type="ECO:0000259" key="10">
    <source>
        <dbReference type="PROSITE" id="PS50119"/>
    </source>
</evidence>
<evidence type="ECO:0000313" key="12">
    <source>
        <dbReference type="Proteomes" id="UP000504607"/>
    </source>
</evidence>
<protein>
    <submittedName>
        <fullName evidence="13">Zinc finger protein CONSTANS-LIKE 11 isoform X1</fullName>
    </submittedName>
</protein>
<evidence type="ECO:0000256" key="2">
    <source>
        <dbReference type="ARBA" id="ARBA00010024"/>
    </source>
</evidence>
<dbReference type="AlphaFoldDB" id="A0A6I9RGI4"/>
<keyword evidence="4" id="KW-0677">Repeat</keyword>